<sequence>MQNENVKLLVSYDVDATNLLIKGLSNEITLVDKCEHKKDRFYFIYKISLGNFRVIYLLVTPFFGNGQASYEGLRIAATKISKLNT</sequence>
<dbReference type="AlphaFoldDB" id="A0A645GSW5"/>
<accession>A0A645GSW5</accession>
<name>A0A645GSW5_9ZZZZ</name>
<gene>
    <name evidence="1" type="ORF">SDC9_176344</name>
</gene>
<organism evidence="1">
    <name type="scientific">bioreactor metagenome</name>
    <dbReference type="NCBI Taxonomy" id="1076179"/>
    <lineage>
        <taxon>unclassified sequences</taxon>
        <taxon>metagenomes</taxon>
        <taxon>ecological metagenomes</taxon>
    </lineage>
</organism>
<dbReference type="EMBL" id="VSSQ01079356">
    <property type="protein sequence ID" value="MPN28899.1"/>
    <property type="molecule type" value="Genomic_DNA"/>
</dbReference>
<reference evidence="1" key="1">
    <citation type="submission" date="2019-08" db="EMBL/GenBank/DDBJ databases">
        <authorList>
            <person name="Kucharzyk K."/>
            <person name="Murdoch R.W."/>
            <person name="Higgins S."/>
            <person name="Loffler F."/>
        </authorList>
    </citation>
    <scope>NUCLEOTIDE SEQUENCE</scope>
</reference>
<comment type="caution">
    <text evidence="1">The sequence shown here is derived from an EMBL/GenBank/DDBJ whole genome shotgun (WGS) entry which is preliminary data.</text>
</comment>
<proteinExistence type="predicted"/>
<evidence type="ECO:0000313" key="1">
    <source>
        <dbReference type="EMBL" id="MPN28899.1"/>
    </source>
</evidence>
<protein>
    <submittedName>
        <fullName evidence="1">Uncharacterized protein</fullName>
    </submittedName>
</protein>